<protein>
    <submittedName>
        <fullName evidence="1">Uncharacterized protein</fullName>
    </submittedName>
</protein>
<comment type="caution">
    <text evidence="1">The sequence shown here is derived from an EMBL/GenBank/DDBJ whole genome shotgun (WGS) entry which is preliminary data.</text>
</comment>
<dbReference type="Proteomes" id="UP000028123">
    <property type="component" value="Unassembled WGS sequence"/>
</dbReference>
<dbReference type="AlphaFoldDB" id="A0A081P5A7"/>
<accession>A0A081P5A7</accession>
<sequence>MGKAINSRTINSLIHLDDELRKEYNLPLGYYVGIDICREEGSKYHCTPDDAIVFAFTGMGGDHFAFDTKNGRIEDLDAAPILFIQPMIFDNPVKLVAHHIRDLFSIFLTLKELYILERFDRYQKEADMLEDIEKCYKARQQEINFISERLQKRLNIAPIPNVFKYITEINGESNL</sequence>
<name>A0A081P5A7_9BACL</name>
<evidence type="ECO:0000313" key="2">
    <source>
        <dbReference type="Proteomes" id="UP000028123"/>
    </source>
</evidence>
<organism evidence="1 2">
    <name type="scientific">Paenibacillus tyrfis</name>
    <dbReference type="NCBI Taxonomy" id="1501230"/>
    <lineage>
        <taxon>Bacteria</taxon>
        <taxon>Bacillati</taxon>
        <taxon>Bacillota</taxon>
        <taxon>Bacilli</taxon>
        <taxon>Bacillales</taxon>
        <taxon>Paenibacillaceae</taxon>
        <taxon>Paenibacillus</taxon>
    </lineage>
</organism>
<keyword evidence="2" id="KW-1185">Reference proteome</keyword>
<dbReference type="OrthoDB" id="264488at2"/>
<dbReference type="eggNOG" id="ENOG5032VCJ">
    <property type="taxonomic scope" value="Bacteria"/>
</dbReference>
<reference evidence="1 2" key="1">
    <citation type="submission" date="2014-06" db="EMBL/GenBank/DDBJ databases">
        <title>Draft genome sequence of Paenibacillus sp. MSt1.</title>
        <authorList>
            <person name="Aw Y.K."/>
            <person name="Ong K.S."/>
            <person name="Gan H.M."/>
            <person name="Lee S.M."/>
        </authorList>
    </citation>
    <scope>NUCLEOTIDE SEQUENCE [LARGE SCALE GENOMIC DNA]</scope>
    <source>
        <strain evidence="1 2">MSt1</strain>
    </source>
</reference>
<proteinExistence type="predicted"/>
<gene>
    <name evidence="1" type="ORF">ET33_37590</name>
</gene>
<evidence type="ECO:0000313" key="1">
    <source>
        <dbReference type="EMBL" id="KEQ25880.1"/>
    </source>
</evidence>
<dbReference type="RefSeq" id="WP_036681185.1">
    <property type="nucleotide sequence ID" value="NZ_JNVM01000009.1"/>
</dbReference>
<dbReference type="EMBL" id="JNVM01000009">
    <property type="protein sequence ID" value="KEQ25880.1"/>
    <property type="molecule type" value="Genomic_DNA"/>
</dbReference>